<evidence type="ECO:0000313" key="4">
    <source>
        <dbReference type="EMBL" id="AHI22726.1"/>
    </source>
</evidence>
<accession>W5Y0E3</accession>
<dbReference type="eggNOG" id="ENOG5030V8M">
    <property type="taxonomic scope" value="Bacteria"/>
</dbReference>
<feature type="region of interest" description="Disordered" evidence="1">
    <location>
        <begin position="123"/>
        <end position="162"/>
    </location>
</feature>
<organism evidence="4 5">
    <name type="scientific">Corynebacterium vitaeruminis DSM 20294</name>
    <dbReference type="NCBI Taxonomy" id="1224164"/>
    <lineage>
        <taxon>Bacteria</taxon>
        <taxon>Bacillati</taxon>
        <taxon>Actinomycetota</taxon>
        <taxon>Actinomycetes</taxon>
        <taxon>Mycobacteriales</taxon>
        <taxon>Corynebacteriaceae</taxon>
        <taxon>Corynebacterium</taxon>
    </lineage>
</organism>
<dbReference type="AlphaFoldDB" id="W5Y0E3"/>
<dbReference type="RefSeq" id="WP_155895118.1">
    <property type="nucleotide sequence ID" value="NZ_CP004353.1"/>
</dbReference>
<keyword evidence="2" id="KW-0472">Membrane</keyword>
<evidence type="ECO:0000256" key="2">
    <source>
        <dbReference type="SAM" id="Phobius"/>
    </source>
</evidence>
<feature type="transmembrane region" description="Helical" evidence="2">
    <location>
        <begin position="295"/>
        <end position="318"/>
    </location>
</feature>
<proteinExistence type="predicted"/>
<evidence type="ECO:0000313" key="5">
    <source>
        <dbReference type="Proteomes" id="UP000019222"/>
    </source>
</evidence>
<name>W5Y0E3_9CORY</name>
<dbReference type="EMBL" id="CP004353">
    <property type="protein sequence ID" value="AHI22726.1"/>
    <property type="molecule type" value="Genomic_DNA"/>
</dbReference>
<keyword evidence="3" id="KW-0732">Signal</keyword>
<feature type="chain" id="PRO_5039177180" description="Secreted protein" evidence="3">
    <location>
        <begin position="31"/>
        <end position="324"/>
    </location>
</feature>
<evidence type="ECO:0000256" key="3">
    <source>
        <dbReference type="SAM" id="SignalP"/>
    </source>
</evidence>
<dbReference type="Proteomes" id="UP000019222">
    <property type="component" value="Chromosome"/>
</dbReference>
<keyword evidence="5" id="KW-1185">Reference proteome</keyword>
<dbReference type="KEGG" id="cvt:B843_06705"/>
<feature type="signal peptide" evidence="3">
    <location>
        <begin position="1"/>
        <end position="30"/>
    </location>
</feature>
<dbReference type="HOGENOM" id="CLU_072524_0_0_11"/>
<sequence length="324" mass="31781">MARLRPTSALTRALGACGLALALSTPAAYAPVAAAQGLADVATGVDLSAPVVVPAGETTTVDIGVPLGLNTSQDGFTFVSQGTSVSVTAPSSGGSTVVPVSYGGYSASITVVAEQGATGASVDGTSVDELTGGAAGSTGTAGTAPAAGSEGGEAPSPRPSRVAAPALDTSAAAHVDLVGTISGNTLTVQLGVTQALNLYNQFGGTDPGSVDVRYVDGDGQLIEGVERSIDKGTRSLTLTYPVGQTPDNPFIIQVTNASDGSAVAEVTITSPGQLTTKAGGTANVTPAKATSNAKLMGMAAVGFVGFLFVLGLVTSLVASLRRRR</sequence>
<feature type="compositionally biased region" description="Low complexity" evidence="1">
    <location>
        <begin position="137"/>
        <end position="162"/>
    </location>
</feature>
<dbReference type="STRING" id="1224164.B843_06705"/>
<dbReference type="PATRIC" id="fig|1224164.3.peg.1341"/>
<evidence type="ECO:0000256" key="1">
    <source>
        <dbReference type="SAM" id="MobiDB-lite"/>
    </source>
</evidence>
<gene>
    <name evidence="4" type="ORF">B843_06705</name>
</gene>
<reference evidence="4 5" key="1">
    <citation type="submission" date="2013-02" db="EMBL/GenBank/DDBJ databases">
        <title>The complete genome sequence of Corynebacterium vitaeruminis DSM 20294.</title>
        <authorList>
            <person name="Ruckert C."/>
            <person name="Albersmeier A."/>
            <person name="Kalinowski J."/>
        </authorList>
    </citation>
    <scope>NUCLEOTIDE SEQUENCE [LARGE SCALE GENOMIC DNA]</scope>
    <source>
        <strain evidence="5">ATCC 10234</strain>
    </source>
</reference>
<evidence type="ECO:0008006" key="6">
    <source>
        <dbReference type="Google" id="ProtNLM"/>
    </source>
</evidence>
<keyword evidence="2" id="KW-0812">Transmembrane</keyword>
<protein>
    <recommendedName>
        <fullName evidence="6">Secreted protein</fullName>
    </recommendedName>
</protein>
<keyword evidence="2" id="KW-1133">Transmembrane helix</keyword>